<dbReference type="InterPro" id="IPR036188">
    <property type="entry name" value="FAD/NAD-bd_sf"/>
</dbReference>
<dbReference type="GO" id="GO:0050660">
    <property type="term" value="F:flavin adenine dinucleotide binding"/>
    <property type="evidence" value="ECO:0007669"/>
    <property type="project" value="TreeGrafter"/>
</dbReference>
<protein>
    <recommendedName>
        <fullName evidence="4">succinate dehydrogenase</fullName>
        <ecNumber evidence="4">1.3.5.1</ecNumber>
    </recommendedName>
</protein>
<keyword evidence="11" id="KW-0560">Oxidoreductase</keyword>
<dbReference type="GO" id="GO:0008177">
    <property type="term" value="F:succinate dehydrogenase (quinone) activity"/>
    <property type="evidence" value="ECO:0007669"/>
    <property type="project" value="UniProtKB-EC"/>
</dbReference>
<dbReference type="GO" id="GO:0005743">
    <property type="term" value="C:mitochondrial inner membrane"/>
    <property type="evidence" value="ECO:0007669"/>
    <property type="project" value="UniProtKB-SubCell"/>
</dbReference>
<comment type="similarity">
    <text evidence="3">Belongs to the FAD-dependent oxidoreductase 2 family. FRD/SDH subfamily.</text>
</comment>
<evidence type="ECO:0000256" key="6">
    <source>
        <dbReference type="ARBA" id="ARBA00022630"/>
    </source>
</evidence>
<dbReference type="Gene3D" id="3.50.50.60">
    <property type="entry name" value="FAD/NAD(P)-binding domain"/>
    <property type="match status" value="2"/>
</dbReference>
<evidence type="ECO:0000256" key="11">
    <source>
        <dbReference type="ARBA" id="ARBA00023002"/>
    </source>
</evidence>
<accession>A0A7R9M6I0</accession>
<reference evidence="17" key="1">
    <citation type="submission" date="2020-11" db="EMBL/GenBank/DDBJ databases">
        <authorList>
            <person name="Tran Van P."/>
        </authorList>
    </citation>
    <scope>NUCLEOTIDE SEQUENCE</scope>
</reference>
<keyword evidence="10" id="KW-0249">Electron transport</keyword>
<evidence type="ECO:0000256" key="14">
    <source>
        <dbReference type="PIRSR" id="PIRSR630664-50"/>
    </source>
</evidence>
<dbReference type="EMBL" id="CAJPVJ010006365">
    <property type="protein sequence ID" value="CAG2170370.1"/>
    <property type="molecule type" value="Genomic_DNA"/>
</dbReference>
<feature type="domain" description="FAD-dependent oxidoreductase 2 FAD-binding" evidence="15">
    <location>
        <begin position="1"/>
        <end position="233"/>
    </location>
</feature>
<evidence type="ECO:0000256" key="9">
    <source>
        <dbReference type="ARBA" id="ARBA00022946"/>
    </source>
</evidence>
<dbReference type="PANTHER" id="PTHR11632">
    <property type="entry name" value="SUCCINATE DEHYDROGENASE 2 FLAVOPROTEIN SUBUNIT"/>
    <property type="match status" value="1"/>
</dbReference>
<dbReference type="Gene3D" id="1.20.58.100">
    <property type="entry name" value="Fumarate reductase/succinate dehydrogenase flavoprotein-like, C-terminal domain"/>
    <property type="match status" value="1"/>
</dbReference>
<evidence type="ECO:0000256" key="3">
    <source>
        <dbReference type="ARBA" id="ARBA00008040"/>
    </source>
</evidence>
<dbReference type="AlphaFoldDB" id="A0A7R9M6I0"/>
<dbReference type="InterPro" id="IPR037099">
    <property type="entry name" value="Fum_R/Succ_DH_flav-like_C_sf"/>
</dbReference>
<dbReference type="Pfam" id="PF02910">
    <property type="entry name" value="Succ_DH_flav_C"/>
    <property type="match status" value="1"/>
</dbReference>
<keyword evidence="6" id="KW-0285">Flavoprotein</keyword>
<dbReference type="FunFam" id="1.20.58.100:FF:000001">
    <property type="entry name" value="Succinate dehydrogenase flavoprotein subunit (SdhA)"/>
    <property type="match status" value="1"/>
</dbReference>
<evidence type="ECO:0000256" key="7">
    <source>
        <dbReference type="ARBA" id="ARBA00022792"/>
    </source>
</evidence>
<evidence type="ECO:0000256" key="8">
    <source>
        <dbReference type="ARBA" id="ARBA00022827"/>
    </source>
</evidence>
<dbReference type="EMBL" id="OC921190">
    <property type="protein sequence ID" value="CAD7653183.1"/>
    <property type="molecule type" value="Genomic_DNA"/>
</dbReference>
<evidence type="ECO:0000313" key="18">
    <source>
        <dbReference type="Proteomes" id="UP000728032"/>
    </source>
</evidence>
<dbReference type="InterPro" id="IPR015939">
    <property type="entry name" value="Fum_Rdtase/Succ_DH_flav-like_C"/>
</dbReference>
<keyword evidence="12" id="KW-0496">Mitochondrion</keyword>
<dbReference type="InterPro" id="IPR027477">
    <property type="entry name" value="Succ_DH/fumarate_Rdtase_cat_sf"/>
</dbReference>
<evidence type="ECO:0000256" key="2">
    <source>
        <dbReference type="ARBA" id="ARBA00004443"/>
    </source>
</evidence>
<keyword evidence="8" id="KW-0274">FAD</keyword>
<gene>
    <name evidence="17" type="ORF">ONB1V03_LOCUS9841</name>
</gene>
<dbReference type="Pfam" id="PF00890">
    <property type="entry name" value="FAD_binding_2"/>
    <property type="match status" value="1"/>
</dbReference>
<evidence type="ECO:0000256" key="10">
    <source>
        <dbReference type="ARBA" id="ARBA00022982"/>
    </source>
</evidence>
<comment type="cofactor">
    <cofactor evidence="1">
        <name>FAD</name>
        <dbReference type="ChEBI" id="CHEBI:57692"/>
    </cofactor>
</comment>
<dbReference type="PANTHER" id="PTHR11632:SF51">
    <property type="entry name" value="SUCCINATE DEHYDROGENASE [UBIQUINONE] FLAVOPROTEIN SUBUNIT, MITOCHONDRIAL"/>
    <property type="match status" value="1"/>
</dbReference>
<dbReference type="InterPro" id="IPR003953">
    <property type="entry name" value="FAD-dep_OxRdtase_2_FAD-bd"/>
</dbReference>
<dbReference type="Gene3D" id="4.10.80.40">
    <property type="entry name" value="succinate dehydrogenase protein domain"/>
    <property type="match status" value="1"/>
</dbReference>
<dbReference type="SUPFAM" id="SSF56425">
    <property type="entry name" value="Succinate dehydrogenase/fumarate reductase flavoprotein, catalytic domain"/>
    <property type="match status" value="1"/>
</dbReference>
<name>A0A7R9M6I0_9ACAR</name>
<dbReference type="GO" id="GO:0009055">
    <property type="term" value="F:electron transfer activity"/>
    <property type="evidence" value="ECO:0007669"/>
    <property type="project" value="TreeGrafter"/>
</dbReference>
<sequence length="437" mass="48044">MEGGECVGVIALNLEDGSLHRFRAKNTVLATGGYGRAYFSCTSAHTVTGDGTAMVCRAGLPCQDLEFVQFHPTGIYGAGCLITEGCRGEGGFLVNSEGERFMERYAPVAKDLASRDVVSRSMTIEMREGRGCGPLKDYVYLQLHHLPAEQLATRLPGISETSMIFAGVDVTKEPIPVLPTVHYNMGGVPTNFKGQVITYSEGKGDVVIPGLYAAGESACASVHGANRLGANSLLDIVVFGRACAKTIAEINKPGDSIRELKSNCGEESVANLDRVRNADGSTSTADLRLKMQRNMQTHAAVFRTGDVLKEGCDKIDECFEQLSDVKVKDRGLVWNTDLVETLELQNLMLNALMTINGAERRKESRGAHAREDYKDRVDEYDYSKPLEGQQKRPFEQHWRKHTLAVVENGKVKTWYRPVIDETLDRECNTVPPAIRSY</sequence>
<evidence type="ECO:0000256" key="4">
    <source>
        <dbReference type="ARBA" id="ARBA00012792"/>
    </source>
</evidence>
<keyword evidence="7" id="KW-0999">Mitochondrion inner membrane</keyword>
<dbReference type="OrthoDB" id="71672at2759"/>
<evidence type="ECO:0000259" key="16">
    <source>
        <dbReference type="Pfam" id="PF02910"/>
    </source>
</evidence>
<dbReference type="InterPro" id="IPR030664">
    <property type="entry name" value="SdhA/FrdA/AprA"/>
</dbReference>
<keyword evidence="13" id="KW-0472">Membrane</keyword>
<feature type="domain" description="Fumarate reductase/succinate dehydrogenase flavoprotein-like C-terminal" evidence="16">
    <location>
        <begin position="288"/>
        <end position="437"/>
    </location>
</feature>
<feature type="active site" description="Proton acceptor" evidence="14">
    <location>
        <position position="115"/>
    </location>
</feature>
<evidence type="ECO:0000256" key="5">
    <source>
        <dbReference type="ARBA" id="ARBA00022448"/>
    </source>
</evidence>
<keyword evidence="18" id="KW-1185">Reference proteome</keyword>
<dbReference type="FunFam" id="4.10.80.40:FF:000004">
    <property type="entry name" value="Succinate dehydrogenase [ubiquinone] flavoprotein subunit, mitochondrial"/>
    <property type="match status" value="1"/>
</dbReference>
<evidence type="ECO:0000259" key="15">
    <source>
        <dbReference type="Pfam" id="PF00890"/>
    </source>
</evidence>
<evidence type="ECO:0000256" key="12">
    <source>
        <dbReference type="ARBA" id="ARBA00023128"/>
    </source>
</evidence>
<dbReference type="GO" id="GO:0006121">
    <property type="term" value="P:mitochondrial electron transport, succinate to ubiquinone"/>
    <property type="evidence" value="ECO:0007669"/>
    <property type="project" value="TreeGrafter"/>
</dbReference>
<dbReference type="Gene3D" id="3.90.700.10">
    <property type="entry name" value="Succinate dehydrogenase/fumarate reductase flavoprotein, catalytic domain"/>
    <property type="match status" value="1"/>
</dbReference>
<dbReference type="SUPFAM" id="SSF51905">
    <property type="entry name" value="FAD/NAD(P)-binding domain"/>
    <property type="match status" value="1"/>
</dbReference>
<evidence type="ECO:0000313" key="17">
    <source>
        <dbReference type="EMBL" id="CAD7653183.1"/>
    </source>
</evidence>
<comment type="subcellular location">
    <subcellularLocation>
        <location evidence="2">Mitochondrion inner membrane</location>
        <topology evidence="2">Peripheral membrane protein</topology>
        <orientation evidence="2">Matrix side</orientation>
    </subcellularLocation>
</comment>
<dbReference type="EC" id="1.3.5.1" evidence="4"/>
<keyword evidence="5" id="KW-0813">Transport</keyword>
<keyword evidence="9" id="KW-0809">Transit peptide</keyword>
<evidence type="ECO:0000256" key="13">
    <source>
        <dbReference type="ARBA" id="ARBA00023136"/>
    </source>
</evidence>
<dbReference type="Proteomes" id="UP000728032">
    <property type="component" value="Unassembled WGS sequence"/>
</dbReference>
<dbReference type="FunFam" id="3.90.700.10:FF:000001">
    <property type="entry name" value="Mitochondrial succinate dehydrogenase flavoprotein subunit"/>
    <property type="match status" value="1"/>
</dbReference>
<dbReference type="SUPFAM" id="SSF46977">
    <property type="entry name" value="Succinate dehydrogenase/fumarate reductase flavoprotein C-terminal domain"/>
    <property type="match status" value="1"/>
</dbReference>
<proteinExistence type="inferred from homology"/>
<evidence type="ECO:0000256" key="1">
    <source>
        <dbReference type="ARBA" id="ARBA00001974"/>
    </source>
</evidence>
<organism evidence="17">
    <name type="scientific">Oppiella nova</name>
    <dbReference type="NCBI Taxonomy" id="334625"/>
    <lineage>
        <taxon>Eukaryota</taxon>
        <taxon>Metazoa</taxon>
        <taxon>Ecdysozoa</taxon>
        <taxon>Arthropoda</taxon>
        <taxon>Chelicerata</taxon>
        <taxon>Arachnida</taxon>
        <taxon>Acari</taxon>
        <taxon>Acariformes</taxon>
        <taxon>Sarcoptiformes</taxon>
        <taxon>Oribatida</taxon>
        <taxon>Brachypylina</taxon>
        <taxon>Oppioidea</taxon>
        <taxon>Oppiidae</taxon>
        <taxon>Oppiella</taxon>
    </lineage>
</organism>